<dbReference type="InterPro" id="IPR023867">
    <property type="entry name" value="Sulphatase_maturase_rSAM"/>
</dbReference>
<dbReference type="InterPro" id="IPR013785">
    <property type="entry name" value="Aldolase_TIM"/>
</dbReference>
<dbReference type="InterPro" id="IPR058240">
    <property type="entry name" value="rSAM_sf"/>
</dbReference>
<dbReference type="InterPro" id="IPR023885">
    <property type="entry name" value="4Fe4S-binding_SPASM_dom"/>
</dbReference>
<evidence type="ECO:0000256" key="4">
    <source>
        <dbReference type="ARBA" id="ARBA00023004"/>
    </source>
</evidence>
<comment type="caution">
    <text evidence="8">The sequence shown here is derived from an EMBL/GenBank/DDBJ whole genome shotgun (WGS) entry which is preliminary data.</text>
</comment>
<dbReference type="InterPro" id="IPR007197">
    <property type="entry name" value="rSAM"/>
</dbReference>
<dbReference type="SFLD" id="SFLDG01072">
    <property type="entry name" value="dehydrogenase_like"/>
    <property type="match status" value="1"/>
</dbReference>
<dbReference type="EMBL" id="JACVHF010000005">
    <property type="protein sequence ID" value="MBC9784302.1"/>
    <property type="molecule type" value="Genomic_DNA"/>
</dbReference>
<gene>
    <name evidence="8" type="ORF">H1S01_07230</name>
</gene>
<keyword evidence="2" id="KW-0949">S-adenosyl-L-methionine</keyword>
<keyword evidence="3" id="KW-0479">Metal-binding</keyword>
<dbReference type="RefSeq" id="WP_188039419.1">
    <property type="nucleotide sequence ID" value="NZ_JACVHF010000005.1"/>
</dbReference>
<comment type="cofactor">
    <cofactor evidence="1">
        <name>[4Fe-4S] cluster</name>
        <dbReference type="ChEBI" id="CHEBI:49883"/>
    </cofactor>
</comment>
<evidence type="ECO:0000256" key="2">
    <source>
        <dbReference type="ARBA" id="ARBA00022691"/>
    </source>
</evidence>
<dbReference type="SFLD" id="SFLDS00029">
    <property type="entry name" value="Radical_SAM"/>
    <property type="match status" value="1"/>
</dbReference>
<evidence type="ECO:0000313" key="9">
    <source>
        <dbReference type="Proteomes" id="UP000617402"/>
    </source>
</evidence>
<feature type="domain" description="Radical SAM core" evidence="7">
    <location>
        <begin position="8"/>
        <end position="234"/>
    </location>
</feature>
<reference evidence="8 9" key="1">
    <citation type="submission" date="2020-07" db="EMBL/GenBank/DDBJ databases">
        <title>Draft whole-genome sequence of Heliobacterium chlorum DSM 3682, type strain.</title>
        <authorList>
            <person name="Kyndt J.A."/>
            <person name="Meyer T.E."/>
            <person name="Imhoff J.F."/>
        </authorList>
    </citation>
    <scope>NUCLEOTIDE SEQUENCE [LARGE SCALE GENOMIC DNA]</scope>
    <source>
        <strain evidence="8 9">DSM 3682</strain>
    </source>
</reference>
<dbReference type="Gene3D" id="3.20.20.70">
    <property type="entry name" value="Aldolase class I"/>
    <property type="match status" value="1"/>
</dbReference>
<comment type="similarity">
    <text evidence="6">Belongs to the radical SAM superfamily. Anaerobic sulfatase-maturating enzyme family.</text>
</comment>
<name>A0ABR7T279_HELCL</name>
<dbReference type="PANTHER" id="PTHR43273:SF3">
    <property type="entry name" value="ANAEROBIC SULFATASE-MATURATING ENZYME HOMOLOG ASLB-RELATED"/>
    <property type="match status" value="1"/>
</dbReference>
<keyword evidence="5" id="KW-0411">Iron-sulfur</keyword>
<evidence type="ECO:0000256" key="1">
    <source>
        <dbReference type="ARBA" id="ARBA00001966"/>
    </source>
</evidence>
<dbReference type="SFLD" id="SFLDG01386">
    <property type="entry name" value="main_SPASM_domain-containing"/>
    <property type="match status" value="1"/>
</dbReference>
<dbReference type="CDD" id="cd01335">
    <property type="entry name" value="Radical_SAM"/>
    <property type="match status" value="1"/>
</dbReference>
<evidence type="ECO:0000256" key="3">
    <source>
        <dbReference type="ARBA" id="ARBA00022723"/>
    </source>
</evidence>
<dbReference type="PROSITE" id="PS51918">
    <property type="entry name" value="RADICAL_SAM"/>
    <property type="match status" value="1"/>
</dbReference>
<keyword evidence="9" id="KW-1185">Reference proteome</keyword>
<proteinExistence type="inferred from homology"/>
<sequence length="366" mass="42167">MKRNIPLYTEDVTQKLIVKLPGTACNISCDYCFEKGKKLDFIEAMSPLTLENSLNWIGQPIEIMLHGGEPLMIGKERFDSLLDLISRHKEQIRSVFLQTNGTLLDHEWLELLFNHYKHLNIEVAISLDGTAEMNKLRVTKDGKPTFESIIHAFKLLEGIGKKAGLLSVISKHALDFTESYVDMLLSIDNLRFVKINPLFDVIPGGLDRNSITPQEFTEFLKGVFLSYINRGGYRKFPIEPFLSLIQQIEGVGSKYCNYNQKKCLNFTTLYPDGKMSICDCFSIADFPIKTQDVDSFRVAIELLSYSEKVQELKKMMEECQKCDIWSLCQGGCLSQRWYFQKYAPELHEDYCLHRRELFGFTKELLC</sequence>
<dbReference type="PANTHER" id="PTHR43273">
    <property type="entry name" value="ANAEROBIC SULFATASE-MATURATING ENZYME HOMOLOG ASLB-RELATED"/>
    <property type="match status" value="1"/>
</dbReference>
<accession>A0ABR7T279</accession>
<protein>
    <submittedName>
        <fullName evidence="8">Radical SAM protein</fullName>
    </submittedName>
</protein>
<evidence type="ECO:0000256" key="5">
    <source>
        <dbReference type="ARBA" id="ARBA00023014"/>
    </source>
</evidence>
<dbReference type="NCBIfam" id="TIGR04085">
    <property type="entry name" value="rSAM_more_4Fe4S"/>
    <property type="match status" value="1"/>
</dbReference>
<evidence type="ECO:0000259" key="7">
    <source>
        <dbReference type="PROSITE" id="PS51918"/>
    </source>
</evidence>
<keyword evidence="4" id="KW-0408">Iron</keyword>
<organism evidence="8 9">
    <name type="scientific">Heliobacterium chlorum</name>
    <dbReference type="NCBI Taxonomy" id="2698"/>
    <lineage>
        <taxon>Bacteria</taxon>
        <taxon>Bacillati</taxon>
        <taxon>Bacillota</taxon>
        <taxon>Clostridia</taxon>
        <taxon>Eubacteriales</taxon>
        <taxon>Heliobacteriaceae</taxon>
        <taxon>Heliobacterium</taxon>
    </lineage>
</organism>
<dbReference type="SUPFAM" id="SSF102114">
    <property type="entry name" value="Radical SAM enzymes"/>
    <property type="match status" value="1"/>
</dbReference>
<evidence type="ECO:0000313" key="8">
    <source>
        <dbReference type="EMBL" id="MBC9784302.1"/>
    </source>
</evidence>
<evidence type="ECO:0000256" key="6">
    <source>
        <dbReference type="ARBA" id="ARBA00023601"/>
    </source>
</evidence>
<dbReference type="Proteomes" id="UP000617402">
    <property type="component" value="Unassembled WGS sequence"/>
</dbReference>
<dbReference type="Pfam" id="PF04055">
    <property type="entry name" value="Radical_SAM"/>
    <property type="match status" value="1"/>
</dbReference>
<dbReference type="SFLD" id="SFLDG01067">
    <property type="entry name" value="SPASM/twitch_domain_containing"/>
    <property type="match status" value="1"/>
</dbReference>